<dbReference type="GO" id="GO:0004602">
    <property type="term" value="F:glutathione peroxidase activity"/>
    <property type="evidence" value="ECO:0007669"/>
    <property type="project" value="TreeGrafter"/>
</dbReference>
<dbReference type="GO" id="GO:0018845">
    <property type="term" value="F:2-hydroxychromene-2-carboxylate isomerase activity"/>
    <property type="evidence" value="ECO:0007669"/>
    <property type="project" value="InterPro"/>
</dbReference>
<dbReference type="EMBL" id="UINC01142868">
    <property type="protein sequence ID" value="SVD31467.1"/>
    <property type="molecule type" value="Genomic_DNA"/>
</dbReference>
<gene>
    <name evidence="2" type="ORF">METZ01_LOCUS384321</name>
</gene>
<dbReference type="GO" id="GO:1901170">
    <property type="term" value="P:naphthalene catabolic process"/>
    <property type="evidence" value="ECO:0007669"/>
    <property type="project" value="InterPro"/>
</dbReference>
<dbReference type="AlphaFoldDB" id="A0A382UBS5"/>
<dbReference type="InterPro" id="IPR051924">
    <property type="entry name" value="GST_Kappa/NadH"/>
</dbReference>
<proteinExistence type="predicted"/>
<dbReference type="InterPro" id="IPR036249">
    <property type="entry name" value="Thioredoxin-like_sf"/>
</dbReference>
<organism evidence="2">
    <name type="scientific">marine metagenome</name>
    <dbReference type="NCBI Taxonomy" id="408172"/>
    <lineage>
        <taxon>unclassified sequences</taxon>
        <taxon>metagenomes</taxon>
        <taxon>ecological metagenomes</taxon>
    </lineage>
</organism>
<sequence>MKKAKWYFDFISPYAYLQNVRLKEFSQNLEIERKPLVFAGLLKHWGNKGPVEISSKRVFTYRQIQWIAERRNIPFRFPERHPFNPVPLLRLCLAAGSTREAVDAIFNCVWAQGLAGDQPENWKIFCKAVGLTEEEANLKISDPEIKTELRTNGEEALEDGVFGVPTMLVDGQLFWGSDSSEMLQDFLENPKLFENPEMKSFENLPGM</sequence>
<evidence type="ECO:0000313" key="2">
    <source>
        <dbReference type="EMBL" id="SVD31467.1"/>
    </source>
</evidence>
<dbReference type="InterPro" id="IPR014440">
    <property type="entry name" value="HCCAis_GSTk"/>
</dbReference>
<reference evidence="2" key="1">
    <citation type="submission" date="2018-05" db="EMBL/GenBank/DDBJ databases">
        <authorList>
            <person name="Lanie J.A."/>
            <person name="Ng W.-L."/>
            <person name="Kazmierczak K.M."/>
            <person name="Andrzejewski T.M."/>
            <person name="Davidsen T.M."/>
            <person name="Wayne K.J."/>
            <person name="Tettelin H."/>
            <person name="Glass J.I."/>
            <person name="Rusch D."/>
            <person name="Podicherti R."/>
            <person name="Tsui H.-C.T."/>
            <person name="Winkler M.E."/>
        </authorList>
    </citation>
    <scope>NUCLEOTIDE SEQUENCE</scope>
</reference>
<name>A0A382UBS5_9ZZZZ</name>
<dbReference type="SUPFAM" id="SSF52833">
    <property type="entry name" value="Thioredoxin-like"/>
    <property type="match status" value="1"/>
</dbReference>
<dbReference type="PIRSF" id="PIRSF006386">
    <property type="entry name" value="HCCAis_GSTk"/>
    <property type="match status" value="1"/>
</dbReference>
<dbReference type="Gene3D" id="3.40.30.10">
    <property type="entry name" value="Glutaredoxin"/>
    <property type="match status" value="1"/>
</dbReference>
<protein>
    <recommendedName>
        <fullName evidence="1">DSBA-like thioredoxin domain-containing protein</fullName>
    </recommendedName>
</protein>
<evidence type="ECO:0000259" key="1">
    <source>
        <dbReference type="Pfam" id="PF01323"/>
    </source>
</evidence>
<dbReference type="Pfam" id="PF01323">
    <property type="entry name" value="DSBA"/>
    <property type="match status" value="1"/>
</dbReference>
<dbReference type="GO" id="GO:0004364">
    <property type="term" value="F:glutathione transferase activity"/>
    <property type="evidence" value="ECO:0007669"/>
    <property type="project" value="TreeGrafter"/>
</dbReference>
<dbReference type="PANTHER" id="PTHR42943">
    <property type="entry name" value="GLUTATHIONE S-TRANSFERASE KAPPA"/>
    <property type="match status" value="1"/>
</dbReference>
<accession>A0A382UBS5</accession>
<dbReference type="InterPro" id="IPR001853">
    <property type="entry name" value="DSBA-like_thioredoxin_dom"/>
</dbReference>
<dbReference type="InterPro" id="IPR044087">
    <property type="entry name" value="NahD-like"/>
</dbReference>
<feature type="domain" description="DSBA-like thioredoxin" evidence="1">
    <location>
        <begin position="6"/>
        <end position="187"/>
    </location>
</feature>
<dbReference type="PANTHER" id="PTHR42943:SF2">
    <property type="entry name" value="GLUTATHIONE S-TRANSFERASE KAPPA 1"/>
    <property type="match status" value="1"/>
</dbReference>
<dbReference type="GO" id="GO:0006749">
    <property type="term" value="P:glutathione metabolic process"/>
    <property type="evidence" value="ECO:0007669"/>
    <property type="project" value="TreeGrafter"/>
</dbReference>
<dbReference type="CDD" id="cd03022">
    <property type="entry name" value="DsbA_HCCA_Iso"/>
    <property type="match status" value="1"/>
</dbReference>